<proteinExistence type="predicted"/>
<sequence>MNAKGPEKNPAAIPNCRPFTLQVCAHPTSFLPRYPQPPTPLVAPLSLTIWKQKLVDTAVMVLPMSLRIRKFSTTHSSE</sequence>
<evidence type="ECO:0000313" key="1">
    <source>
        <dbReference type="EMBL" id="OCT55879.1"/>
    </source>
</evidence>
<reference evidence="1" key="1">
    <citation type="submission" date="2016-05" db="EMBL/GenBank/DDBJ databases">
        <title>WGS assembly of Xenopus laevis.</title>
        <authorList>
            <person name="Session A."/>
            <person name="Uno Y."/>
            <person name="Kwon T."/>
            <person name="Chapman J."/>
            <person name="Toyoda A."/>
            <person name="Takahashi S."/>
            <person name="Fukui A."/>
            <person name="Hikosaka A."/>
            <person name="Putnam N."/>
            <person name="Stites J."/>
            <person name="Van Heeringen S."/>
            <person name="Quigley I."/>
            <person name="Heinz S."/>
            <person name="Hellsten U."/>
            <person name="Lyons J."/>
            <person name="Suzuki A."/>
            <person name="Kondo M."/>
            <person name="Ogino H."/>
            <person name="Ochi H."/>
            <person name="Bogdanovic O."/>
            <person name="Lister R."/>
            <person name="Georgiou G."/>
            <person name="Paranjpe S."/>
            <person name="Van Kruijsbergen I."/>
            <person name="Mozaffari S."/>
            <person name="Shu S."/>
            <person name="Schmutz J."/>
            <person name="Jenkins J."/>
            <person name="Grimwood J."/>
            <person name="Carlson J."/>
            <person name="Mitros T."/>
            <person name="Simakov O."/>
            <person name="Heald R."/>
            <person name="Miller K."/>
            <person name="Haudenschild C."/>
            <person name="Kuroki Y."/>
            <person name="Tanaka T."/>
            <person name="Michiue T."/>
            <person name="Watanabe M."/>
            <person name="Kinoshita T."/>
            <person name="Ohta Y."/>
            <person name="Mawaribuchi S."/>
            <person name="Suzuki Y."/>
            <person name="Haramoto Y."/>
            <person name="Yamamoto T."/>
            <person name="Takagi C."/>
            <person name="Kitzman J."/>
            <person name="Shendure J."/>
            <person name="Nakayama T."/>
            <person name="Izutsu Y."/>
            <person name="Robert J."/>
            <person name="Dichmann D."/>
            <person name="Flajnik M."/>
            <person name="Houston D."/>
            <person name="Marcotte E."/>
            <person name="Wallingford J."/>
            <person name="Ito Y."/>
            <person name="Asashima M."/>
            <person name="Ueno N."/>
            <person name="Matsuda Y."/>
            <person name="Jan Veenstra G."/>
            <person name="Fujiyama A."/>
            <person name="Harland R."/>
            <person name="Taira M."/>
            <person name="Rokhsar D.S."/>
        </authorList>
    </citation>
    <scope>NUCLEOTIDE SEQUENCE</scope>
    <source>
        <strain evidence="1">J</strain>
        <tissue evidence="1">Blood</tissue>
    </source>
</reference>
<dbReference type="Proteomes" id="UP000694892">
    <property type="component" value="Unassembled WGS sequence"/>
</dbReference>
<organism evidence="1">
    <name type="scientific">Xenopus laevis</name>
    <name type="common">African clawed frog</name>
    <dbReference type="NCBI Taxonomy" id="8355"/>
    <lineage>
        <taxon>Eukaryota</taxon>
        <taxon>Metazoa</taxon>
        <taxon>Chordata</taxon>
        <taxon>Craniata</taxon>
        <taxon>Vertebrata</taxon>
        <taxon>Euteleostomi</taxon>
        <taxon>Amphibia</taxon>
        <taxon>Batrachia</taxon>
        <taxon>Anura</taxon>
        <taxon>Pipoidea</taxon>
        <taxon>Pipidae</taxon>
        <taxon>Xenopodinae</taxon>
        <taxon>Xenopus</taxon>
        <taxon>Xenopus</taxon>
    </lineage>
</organism>
<dbReference type="EMBL" id="KV470057">
    <property type="protein sequence ID" value="OCT55879.1"/>
    <property type="molecule type" value="Genomic_DNA"/>
</dbReference>
<dbReference type="AlphaFoldDB" id="A0A974GYT7"/>
<gene>
    <name evidence="1" type="ORF">XELAEV_18002439mg</name>
</gene>
<accession>A0A974GYT7</accession>
<protein>
    <submittedName>
        <fullName evidence="1">Uncharacterized protein</fullName>
    </submittedName>
</protein>
<name>A0A974GYT7_XENLA</name>